<name>A0A4S8KZS3_DENBC</name>
<protein>
    <submittedName>
        <fullName evidence="2">Uncharacterized protein</fullName>
    </submittedName>
</protein>
<evidence type="ECO:0000256" key="1">
    <source>
        <dbReference type="SAM" id="MobiDB-lite"/>
    </source>
</evidence>
<feature type="region of interest" description="Disordered" evidence="1">
    <location>
        <begin position="1"/>
        <end position="42"/>
    </location>
</feature>
<reference evidence="2 3" key="1">
    <citation type="journal article" date="2019" name="Nat. Ecol. Evol.">
        <title>Megaphylogeny resolves global patterns of mushroom evolution.</title>
        <authorList>
            <person name="Varga T."/>
            <person name="Krizsan K."/>
            <person name="Foldi C."/>
            <person name="Dima B."/>
            <person name="Sanchez-Garcia M."/>
            <person name="Sanchez-Ramirez S."/>
            <person name="Szollosi G.J."/>
            <person name="Szarkandi J.G."/>
            <person name="Papp V."/>
            <person name="Albert L."/>
            <person name="Andreopoulos W."/>
            <person name="Angelini C."/>
            <person name="Antonin V."/>
            <person name="Barry K.W."/>
            <person name="Bougher N.L."/>
            <person name="Buchanan P."/>
            <person name="Buyck B."/>
            <person name="Bense V."/>
            <person name="Catcheside P."/>
            <person name="Chovatia M."/>
            <person name="Cooper J."/>
            <person name="Damon W."/>
            <person name="Desjardin D."/>
            <person name="Finy P."/>
            <person name="Geml J."/>
            <person name="Haridas S."/>
            <person name="Hughes K."/>
            <person name="Justo A."/>
            <person name="Karasinski D."/>
            <person name="Kautmanova I."/>
            <person name="Kiss B."/>
            <person name="Kocsube S."/>
            <person name="Kotiranta H."/>
            <person name="LaButti K.M."/>
            <person name="Lechner B.E."/>
            <person name="Liimatainen K."/>
            <person name="Lipzen A."/>
            <person name="Lukacs Z."/>
            <person name="Mihaltcheva S."/>
            <person name="Morgado L.N."/>
            <person name="Niskanen T."/>
            <person name="Noordeloos M.E."/>
            <person name="Ohm R.A."/>
            <person name="Ortiz-Santana B."/>
            <person name="Ovrebo C."/>
            <person name="Racz N."/>
            <person name="Riley R."/>
            <person name="Savchenko A."/>
            <person name="Shiryaev A."/>
            <person name="Soop K."/>
            <person name="Spirin V."/>
            <person name="Szebenyi C."/>
            <person name="Tomsovsky M."/>
            <person name="Tulloss R.E."/>
            <person name="Uehling J."/>
            <person name="Grigoriev I.V."/>
            <person name="Vagvolgyi C."/>
            <person name="Papp T."/>
            <person name="Martin F.M."/>
            <person name="Miettinen O."/>
            <person name="Hibbett D.S."/>
            <person name="Nagy L.G."/>
        </authorList>
    </citation>
    <scope>NUCLEOTIDE SEQUENCE [LARGE SCALE GENOMIC DNA]</scope>
    <source>
        <strain evidence="2 3">CBS 962.96</strain>
    </source>
</reference>
<dbReference type="EMBL" id="ML179795">
    <property type="protein sequence ID" value="THU81587.1"/>
    <property type="molecule type" value="Genomic_DNA"/>
</dbReference>
<sequence>MPPPKARAIPHASNKTLYRTQPPPKLRLEPVQPTLHSHPSQASSQPLLVRVTAPLPLWTRNRLPSLATFLVPFTTLFVYIIGPIEDEDSRLDLSELRTEDTTTTLPLHHDTDPRATSLFLTMPNTSVRVFRVRNVGDEYSVIVLQRPHRFLSSSYLDLTSPRIRVDISENLRPGTVKRKEKGPETTWTGLGLGSRKAHGKAPLTLPRGPNGVLGYPVRLLSIDSAASAIKVQMETQEGSYLSPPEEL</sequence>
<accession>A0A4S8KZS3</accession>
<keyword evidence="3" id="KW-1185">Reference proteome</keyword>
<dbReference type="AlphaFoldDB" id="A0A4S8KZS3"/>
<gene>
    <name evidence="2" type="ORF">K435DRAFT_808950</name>
</gene>
<evidence type="ECO:0000313" key="3">
    <source>
        <dbReference type="Proteomes" id="UP000297245"/>
    </source>
</evidence>
<organism evidence="2 3">
    <name type="scientific">Dendrothele bispora (strain CBS 962.96)</name>
    <dbReference type="NCBI Taxonomy" id="1314807"/>
    <lineage>
        <taxon>Eukaryota</taxon>
        <taxon>Fungi</taxon>
        <taxon>Dikarya</taxon>
        <taxon>Basidiomycota</taxon>
        <taxon>Agaricomycotina</taxon>
        <taxon>Agaricomycetes</taxon>
        <taxon>Agaricomycetidae</taxon>
        <taxon>Agaricales</taxon>
        <taxon>Agaricales incertae sedis</taxon>
        <taxon>Dendrothele</taxon>
    </lineage>
</organism>
<evidence type="ECO:0000313" key="2">
    <source>
        <dbReference type="EMBL" id="THU81587.1"/>
    </source>
</evidence>
<proteinExistence type="predicted"/>
<dbReference type="Proteomes" id="UP000297245">
    <property type="component" value="Unassembled WGS sequence"/>
</dbReference>